<evidence type="ECO:0000256" key="9">
    <source>
        <dbReference type="ARBA" id="ARBA00023303"/>
    </source>
</evidence>
<dbReference type="PANTHER" id="PTHR30266">
    <property type="entry name" value="MECHANOSENSITIVE CHANNEL MSCL"/>
    <property type="match status" value="1"/>
</dbReference>
<keyword evidence="6 10" id="KW-1133">Transmembrane helix</keyword>
<evidence type="ECO:0000256" key="8">
    <source>
        <dbReference type="ARBA" id="ARBA00023136"/>
    </source>
</evidence>
<protein>
    <recommendedName>
        <fullName evidence="10">Large-conductance mechanosensitive channel</fullName>
    </recommendedName>
</protein>
<keyword evidence="5 10" id="KW-0812">Transmembrane</keyword>
<dbReference type="PRINTS" id="PR01264">
    <property type="entry name" value="MECHCHANNEL"/>
</dbReference>
<dbReference type="RefSeq" id="WP_179239689.1">
    <property type="nucleotide sequence ID" value="NZ_JACBNQ010000035.1"/>
</dbReference>
<dbReference type="GO" id="GO:0005886">
    <property type="term" value="C:plasma membrane"/>
    <property type="evidence" value="ECO:0007669"/>
    <property type="project" value="UniProtKB-SubCell"/>
</dbReference>
<comment type="similarity">
    <text evidence="2 10">Belongs to the MscL family.</text>
</comment>
<evidence type="ECO:0000256" key="4">
    <source>
        <dbReference type="ARBA" id="ARBA00022475"/>
    </source>
</evidence>
<keyword evidence="12" id="KW-1185">Reference proteome</keyword>
<dbReference type="Gene3D" id="1.10.1200.120">
    <property type="entry name" value="Large-conductance mechanosensitive channel, MscL, domain 1"/>
    <property type="match status" value="1"/>
</dbReference>
<keyword evidence="3 10" id="KW-0813">Transport</keyword>
<evidence type="ECO:0000256" key="10">
    <source>
        <dbReference type="HAMAP-Rule" id="MF_00115"/>
    </source>
</evidence>
<dbReference type="PROSITE" id="PS01327">
    <property type="entry name" value="MSCL"/>
    <property type="match status" value="1"/>
</dbReference>
<dbReference type="AlphaFoldDB" id="A0A974GY90"/>
<dbReference type="Proteomes" id="UP000611629">
    <property type="component" value="Unassembled WGS sequence"/>
</dbReference>
<dbReference type="SUPFAM" id="SSF81330">
    <property type="entry name" value="Gated mechanosensitive channel"/>
    <property type="match status" value="1"/>
</dbReference>
<dbReference type="Pfam" id="PF01741">
    <property type="entry name" value="MscL"/>
    <property type="match status" value="1"/>
</dbReference>
<comment type="function">
    <text evidence="10">Channel that opens in response to stretch forces in the membrane lipid bilayer. May participate in the regulation of osmotic pressure changes within the cell.</text>
</comment>
<feature type="transmembrane region" description="Helical" evidence="10">
    <location>
        <begin position="21"/>
        <end position="48"/>
    </location>
</feature>
<evidence type="ECO:0000256" key="7">
    <source>
        <dbReference type="ARBA" id="ARBA00023065"/>
    </source>
</evidence>
<keyword evidence="9 10" id="KW-0407">Ion channel</keyword>
<name>A0A974GY90_SEDHY</name>
<evidence type="ECO:0000313" key="12">
    <source>
        <dbReference type="Proteomes" id="UP000611629"/>
    </source>
</evidence>
<evidence type="ECO:0000256" key="1">
    <source>
        <dbReference type="ARBA" id="ARBA00004651"/>
    </source>
</evidence>
<proteinExistence type="inferred from homology"/>
<dbReference type="NCBIfam" id="NF001843">
    <property type="entry name" value="PRK00567.1-4"/>
    <property type="match status" value="1"/>
</dbReference>
<evidence type="ECO:0000256" key="6">
    <source>
        <dbReference type="ARBA" id="ARBA00022989"/>
    </source>
</evidence>
<keyword evidence="7 10" id="KW-0406">Ion transport</keyword>
<dbReference type="InterPro" id="IPR037673">
    <property type="entry name" value="MSC/AndL"/>
</dbReference>
<dbReference type="InterPro" id="IPR019823">
    <property type="entry name" value="Mechanosensitive_channel_CS"/>
</dbReference>
<organism evidence="11 12">
    <name type="scientific">Sedimentibacter hydroxybenzoicus DSM 7310</name>
    <dbReference type="NCBI Taxonomy" id="1123245"/>
    <lineage>
        <taxon>Bacteria</taxon>
        <taxon>Bacillati</taxon>
        <taxon>Bacillota</taxon>
        <taxon>Tissierellia</taxon>
        <taxon>Sedimentibacter</taxon>
    </lineage>
</organism>
<comment type="subunit">
    <text evidence="10">Homopentamer.</text>
</comment>
<feature type="transmembrane region" description="Helical" evidence="10">
    <location>
        <begin position="81"/>
        <end position="102"/>
    </location>
</feature>
<dbReference type="HAMAP" id="MF_00115">
    <property type="entry name" value="MscL"/>
    <property type="match status" value="1"/>
</dbReference>
<dbReference type="NCBIfam" id="TIGR00220">
    <property type="entry name" value="mscL"/>
    <property type="match status" value="1"/>
</dbReference>
<keyword evidence="4 10" id="KW-1003">Cell membrane</keyword>
<evidence type="ECO:0000256" key="5">
    <source>
        <dbReference type="ARBA" id="ARBA00022692"/>
    </source>
</evidence>
<gene>
    <name evidence="10 11" type="primary">mscL</name>
    <name evidence="11" type="ORF">HZF24_17620</name>
</gene>
<dbReference type="PANTHER" id="PTHR30266:SF2">
    <property type="entry name" value="LARGE-CONDUCTANCE MECHANOSENSITIVE CHANNEL"/>
    <property type="match status" value="1"/>
</dbReference>
<evidence type="ECO:0000256" key="3">
    <source>
        <dbReference type="ARBA" id="ARBA00022448"/>
    </source>
</evidence>
<keyword evidence="8 10" id="KW-0472">Membrane</keyword>
<sequence length="142" mass="15896">MWKEFKEFAFKGNVLDLAMGVIMGGAFGKIVTSVVNDLIMPLLGFFMAGMDFKSLKYVMSPAVMEGETIIKPEAAIMYGNFIQNVVDFLIVAISIFIFIKLINKSKDKFIKQQEAVPAPEEPKGPTQEELLAEIRDLLKDNQ</sequence>
<dbReference type="GO" id="GO:0008381">
    <property type="term" value="F:mechanosensitive monoatomic ion channel activity"/>
    <property type="evidence" value="ECO:0007669"/>
    <property type="project" value="UniProtKB-UniRule"/>
</dbReference>
<dbReference type="InterPro" id="IPR001185">
    <property type="entry name" value="MS_channel"/>
</dbReference>
<reference evidence="11" key="1">
    <citation type="submission" date="2020-07" db="EMBL/GenBank/DDBJ databases">
        <title>Genomic analysis of a strain of Sedimentibacter Hydroxybenzoicus DSM7310.</title>
        <authorList>
            <person name="Ma S."/>
        </authorList>
    </citation>
    <scope>NUCLEOTIDE SEQUENCE</scope>
    <source>
        <strain evidence="11">DSM 7310</strain>
    </source>
</reference>
<accession>A0A974GY90</accession>
<comment type="caution">
    <text evidence="11">The sequence shown here is derived from an EMBL/GenBank/DDBJ whole genome shotgun (WGS) entry which is preliminary data.</text>
</comment>
<comment type="subcellular location">
    <subcellularLocation>
        <location evidence="1 10">Cell membrane</location>
        <topology evidence="1 10">Multi-pass membrane protein</topology>
    </subcellularLocation>
</comment>
<evidence type="ECO:0000256" key="2">
    <source>
        <dbReference type="ARBA" id="ARBA00007254"/>
    </source>
</evidence>
<dbReference type="EMBL" id="JACBNQ010000035">
    <property type="protein sequence ID" value="NYB75970.1"/>
    <property type="molecule type" value="Genomic_DNA"/>
</dbReference>
<evidence type="ECO:0000313" key="11">
    <source>
        <dbReference type="EMBL" id="NYB75970.1"/>
    </source>
</evidence>
<dbReference type="InterPro" id="IPR036019">
    <property type="entry name" value="MscL_channel"/>
</dbReference>